<dbReference type="CDD" id="cd06170">
    <property type="entry name" value="LuxR_C_like"/>
    <property type="match status" value="1"/>
</dbReference>
<dbReference type="Pfam" id="PF00196">
    <property type="entry name" value="GerE"/>
    <property type="match status" value="1"/>
</dbReference>
<evidence type="ECO:0000313" key="9">
    <source>
        <dbReference type="Proteomes" id="UP000245507"/>
    </source>
</evidence>
<keyword evidence="2" id="KW-0805">Transcription regulation</keyword>
<evidence type="ECO:0000256" key="1">
    <source>
        <dbReference type="ARBA" id="ARBA00022553"/>
    </source>
</evidence>
<dbReference type="OrthoDB" id="4209756at2"/>
<keyword evidence="1 5" id="KW-0597">Phosphoprotein</keyword>
<dbReference type="GO" id="GO:0006355">
    <property type="term" value="P:regulation of DNA-templated transcription"/>
    <property type="evidence" value="ECO:0007669"/>
    <property type="project" value="InterPro"/>
</dbReference>
<dbReference type="PANTHER" id="PTHR43214">
    <property type="entry name" value="TWO-COMPONENT RESPONSE REGULATOR"/>
    <property type="match status" value="1"/>
</dbReference>
<dbReference type="SUPFAM" id="SSF46894">
    <property type="entry name" value="C-terminal effector domain of the bipartite response regulators"/>
    <property type="match status" value="1"/>
</dbReference>
<dbReference type="PROSITE" id="PS50043">
    <property type="entry name" value="HTH_LUXR_2"/>
    <property type="match status" value="1"/>
</dbReference>
<dbReference type="CDD" id="cd17535">
    <property type="entry name" value="REC_NarL-like"/>
    <property type="match status" value="1"/>
</dbReference>
<evidence type="ECO:0000256" key="5">
    <source>
        <dbReference type="PROSITE-ProRule" id="PRU00169"/>
    </source>
</evidence>
<dbReference type="GO" id="GO:0000160">
    <property type="term" value="P:phosphorelay signal transduction system"/>
    <property type="evidence" value="ECO:0007669"/>
    <property type="project" value="InterPro"/>
</dbReference>
<proteinExistence type="predicted"/>
<reference evidence="8 9" key="1">
    <citation type="submission" date="2018-05" db="EMBL/GenBank/DDBJ databases">
        <title>Nocardioides silvaticus genome.</title>
        <authorList>
            <person name="Li C."/>
            <person name="Wang G."/>
        </authorList>
    </citation>
    <scope>NUCLEOTIDE SEQUENCE [LARGE SCALE GENOMIC DNA]</scope>
    <source>
        <strain evidence="8 9">CCTCC AB 2018079</strain>
    </source>
</reference>
<feature type="domain" description="HTH luxR-type" evidence="6">
    <location>
        <begin position="154"/>
        <end position="219"/>
    </location>
</feature>
<dbReference type="InterPro" id="IPR001789">
    <property type="entry name" value="Sig_transdc_resp-reg_receiver"/>
</dbReference>
<dbReference type="AlphaFoldDB" id="A0A316TCD3"/>
<dbReference type="GO" id="GO:0003677">
    <property type="term" value="F:DNA binding"/>
    <property type="evidence" value="ECO:0007669"/>
    <property type="project" value="UniProtKB-KW"/>
</dbReference>
<dbReference type="PANTHER" id="PTHR43214:SF24">
    <property type="entry name" value="TRANSCRIPTIONAL REGULATORY PROTEIN NARL-RELATED"/>
    <property type="match status" value="1"/>
</dbReference>
<evidence type="ECO:0000259" key="7">
    <source>
        <dbReference type="PROSITE" id="PS50110"/>
    </source>
</evidence>
<dbReference type="InterPro" id="IPR016032">
    <property type="entry name" value="Sig_transdc_resp-reg_C-effctor"/>
</dbReference>
<evidence type="ECO:0000256" key="2">
    <source>
        <dbReference type="ARBA" id="ARBA00023015"/>
    </source>
</evidence>
<evidence type="ECO:0000259" key="6">
    <source>
        <dbReference type="PROSITE" id="PS50043"/>
    </source>
</evidence>
<dbReference type="SMART" id="SM00448">
    <property type="entry name" value="REC"/>
    <property type="match status" value="1"/>
</dbReference>
<gene>
    <name evidence="8" type="ORF">DJ010_16295</name>
</gene>
<sequence>MTSIRVLVVDDEPIVRDGLSMILATYAGIEVVGTAADGADALQRCALGDVDVVLLDIRMPGIDGLEVLRRLAAGTTPAPHVVVLTTFDLDDYVRAALSLGACGFLLKNSPHERIAAAVRSAAEGETVLSASVLSTVVEGYLAPAARPAPEAPADLHRLEALTARELEILRLVGEGCSNAAIASELFLSLHTVKTHVSRILQKTECENRGQAAALAHRCQSYLASTSDG</sequence>
<keyword evidence="3 8" id="KW-0238">DNA-binding</keyword>
<keyword evidence="4" id="KW-0804">Transcription</keyword>
<dbReference type="InterPro" id="IPR011006">
    <property type="entry name" value="CheY-like_superfamily"/>
</dbReference>
<dbReference type="RefSeq" id="WP_109695636.1">
    <property type="nucleotide sequence ID" value="NZ_QGDD01000007.1"/>
</dbReference>
<dbReference type="Proteomes" id="UP000245507">
    <property type="component" value="Unassembled WGS sequence"/>
</dbReference>
<accession>A0A316TCD3</accession>
<dbReference type="InterPro" id="IPR000792">
    <property type="entry name" value="Tscrpt_reg_LuxR_C"/>
</dbReference>
<organism evidence="8 9">
    <name type="scientific">Nocardioides silvaticus</name>
    <dbReference type="NCBI Taxonomy" id="2201891"/>
    <lineage>
        <taxon>Bacteria</taxon>
        <taxon>Bacillati</taxon>
        <taxon>Actinomycetota</taxon>
        <taxon>Actinomycetes</taxon>
        <taxon>Propionibacteriales</taxon>
        <taxon>Nocardioidaceae</taxon>
        <taxon>Nocardioides</taxon>
    </lineage>
</organism>
<dbReference type="PROSITE" id="PS50110">
    <property type="entry name" value="RESPONSE_REGULATORY"/>
    <property type="match status" value="1"/>
</dbReference>
<protein>
    <submittedName>
        <fullName evidence="8">DNA-binding response regulator</fullName>
    </submittedName>
</protein>
<dbReference type="SMART" id="SM00421">
    <property type="entry name" value="HTH_LUXR"/>
    <property type="match status" value="1"/>
</dbReference>
<dbReference type="EMBL" id="QGDD01000007">
    <property type="protein sequence ID" value="PWN02080.1"/>
    <property type="molecule type" value="Genomic_DNA"/>
</dbReference>
<dbReference type="InterPro" id="IPR039420">
    <property type="entry name" value="WalR-like"/>
</dbReference>
<keyword evidence="9" id="KW-1185">Reference proteome</keyword>
<feature type="modified residue" description="4-aspartylphosphate" evidence="5">
    <location>
        <position position="56"/>
    </location>
</feature>
<dbReference type="PROSITE" id="PS00622">
    <property type="entry name" value="HTH_LUXR_1"/>
    <property type="match status" value="1"/>
</dbReference>
<comment type="caution">
    <text evidence="8">The sequence shown here is derived from an EMBL/GenBank/DDBJ whole genome shotgun (WGS) entry which is preliminary data.</text>
</comment>
<evidence type="ECO:0000256" key="4">
    <source>
        <dbReference type="ARBA" id="ARBA00023163"/>
    </source>
</evidence>
<dbReference type="PRINTS" id="PR00038">
    <property type="entry name" value="HTHLUXR"/>
</dbReference>
<evidence type="ECO:0000256" key="3">
    <source>
        <dbReference type="ARBA" id="ARBA00023125"/>
    </source>
</evidence>
<feature type="domain" description="Response regulatory" evidence="7">
    <location>
        <begin position="5"/>
        <end position="122"/>
    </location>
</feature>
<name>A0A316TCD3_9ACTN</name>
<dbReference type="Gene3D" id="3.40.50.2300">
    <property type="match status" value="1"/>
</dbReference>
<dbReference type="Pfam" id="PF00072">
    <property type="entry name" value="Response_reg"/>
    <property type="match status" value="1"/>
</dbReference>
<evidence type="ECO:0000313" key="8">
    <source>
        <dbReference type="EMBL" id="PWN02080.1"/>
    </source>
</evidence>
<dbReference type="SUPFAM" id="SSF52172">
    <property type="entry name" value="CheY-like"/>
    <property type="match status" value="1"/>
</dbReference>
<dbReference type="InterPro" id="IPR058245">
    <property type="entry name" value="NreC/VraR/RcsB-like_REC"/>
</dbReference>